<name>A0AAD6IXJ9_DREDA</name>
<dbReference type="Gene3D" id="3.90.770.10">
    <property type="entry name" value="3-hydroxy-3-methylglutaryl-coenzyme A Reductase, Chain A, domain 2"/>
    <property type="match status" value="1"/>
</dbReference>
<dbReference type="Proteomes" id="UP001221413">
    <property type="component" value="Unassembled WGS sequence"/>
</dbReference>
<dbReference type="PRINTS" id="PR00071">
    <property type="entry name" value="HMGCOARDTASE"/>
</dbReference>
<dbReference type="AlphaFoldDB" id="A0AAD6IXJ9"/>
<comment type="similarity">
    <text evidence="1">Belongs to the HMG-CoA reductase family.</text>
</comment>
<dbReference type="SUPFAM" id="SSF56542">
    <property type="entry name" value="Substrate-binding domain of HMG-CoA reductase"/>
    <property type="match status" value="1"/>
</dbReference>
<dbReference type="GO" id="GO:0004420">
    <property type="term" value="F:hydroxymethylglutaryl-CoA reductase (NADPH) activity"/>
    <property type="evidence" value="ECO:0007669"/>
    <property type="project" value="InterPro"/>
</dbReference>
<evidence type="ECO:0000313" key="3">
    <source>
        <dbReference type="EMBL" id="KAJ6259819.1"/>
    </source>
</evidence>
<accession>A0AAD6IXJ9</accession>
<dbReference type="SUPFAM" id="SSF55035">
    <property type="entry name" value="NAD-binding domain of HMG-CoA reductase"/>
    <property type="match status" value="1"/>
</dbReference>
<proteinExistence type="inferred from homology"/>
<dbReference type="InterPro" id="IPR009023">
    <property type="entry name" value="HMG_CoA_Rdtase_NAD(P)-bd_sf"/>
</dbReference>
<dbReference type="PROSITE" id="PS50065">
    <property type="entry name" value="HMG_COA_REDUCTASE_4"/>
    <property type="match status" value="1"/>
</dbReference>
<evidence type="ECO:0000256" key="1">
    <source>
        <dbReference type="ARBA" id="ARBA00007661"/>
    </source>
</evidence>
<evidence type="ECO:0000256" key="2">
    <source>
        <dbReference type="ARBA" id="ARBA00023002"/>
    </source>
</evidence>
<dbReference type="GO" id="GO:0015936">
    <property type="term" value="P:coenzyme A metabolic process"/>
    <property type="evidence" value="ECO:0007669"/>
    <property type="project" value="InterPro"/>
</dbReference>
<dbReference type="Gene3D" id="3.30.70.420">
    <property type="entry name" value="Hydroxymethylglutaryl-CoA reductase, class I/II, NAD/NADP-binding domain"/>
    <property type="match status" value="1"/>
</dbReference>
<evidence type="ECO:0000313" key="4">
    <source>
        <dbReference type="Proteomes" id="UP001221413"/>
    </source>
</evidence>
<dbReference type="InterPro" id="IPR023074">
    <property type="entry name" value="HMG_CoA_Rdtase_cat_sf"/>
</dbReference>
<dbReference type="PANTHER" id="PTHR10572">
    <property type="entry name" value="3-HYDROXY-3-METHYLGLUTARYL-COENZYME A REDUCTASE"/>
    <property type="match status" value="1"/>
</dbReference>
<keyword evidence="2" id="KW-0560">Oxidoreductase</keyword>
<protein>
    <submittedName>
        <fullName evidence="3">3-hydroxy-3-methylglutaryl-coenzyme A reductase</fullName>
    </submittedName>
</protein>
<keyword evidence="4" id="KW-1185">Reference proteome</keyword>
<dbReference type="InterPro" id="IPR002202">
    <property type="entry name" value="HMG_CoA_Rdtase"/>
</dbReference>
<dbReference type="Pfam" id="PF00368">
    <property type="entry name" value="HMG-CoA_red"/>
    <property type="match status" value="1"/>
</dbReference>
<dbReference type="EMBL" id="JAQGDS010000006">
    <property type="protein sequence ID" value="KAJ6259819.1"/>
    <property type="molecule type" value="Genomic_DNA"/>
</dbReference>
<reference evidence="3" key="1">
    <citation type="submission" date="2023-01" db="EMBL/GenBank/DDBJ databases">
        <title>The chitinases involved in constricting ring structure development in the nematode-trapping fungus Drechslerella dactyloides.</title>
        <authorList>
            <person name="Wang R."/>
            <person name="Zhang L."/>
            <person name="Tang P."/>
            <person name="Li S."/>
            <person name="Liang L."/>
        </authorList>
    </citation>
    <scope>NUCLEOTIDE SEQUENCE</scope>
    <source>
        <strain evidence="3">YMF1.00031</strain>
    </source>
</reference>
<sequence>MSASFRDFKNNSLHSLGNITQNGAAAKQLEGIKIENAIGFAQVPIGIAGPLDIHGLYQQQKGVMAPLATLEATLVASCSRGCKVLQACGGVHAAALSEGMSRAPVFRFSTIRDAVEFYRQIPAHFEELQESAHSSSRFVRLVSVTPHVVGADVHVKFVYTSGDAAGQNMTTIATQKACMDLLESRKDLEPKIIGFFICGQMSSDKKMSWGNVREPRGVQVLAWATITNEACQRILRCNTADLSRDFASMREGMIRNGGMGTSVNTANVISAMFLACGQDSASVLESGWVQLTHEHDPKTQDLTLSMFFPSLVVGTTGGGTGYATQREALELIDCYGPGKKFALAETIAAFCLALDVSTTSAGTTNTFSDSHKRMARADKMSKI</sequence>
<dbReference type="InterPro" id="IPR009029">
    <property type="entry name" value="HMG_CoA_Rdtase_sub-bd_dom_sf"/>
</dbReference>
<dbReference type="PANTHER" id="PTHR10572:SF24">
    <property type="entry name" value="3-HYDROXY-3-METHYLGLUTARYL-COENZYME A REDUCTASE"/>
    <property type="match status" value="1"/>
</dbReference>
<gene>
    <name evidence="3" type="ORF">Dda_5461</name>
</gene>
<comment type="caution">
    <text evidence="3">The sequence shown here is derived from an EMBL/GenBank/DDBJ whole genome shotgun (WGS) entry which is preliminary data.</text>
</comment>
<organism evidence="3 4">
    <name type="scientific">Drechslerella dactyloides</name>
    <name type="common">Nematode-trapping fungus</name>
    <name type="synonym">Arthrobotrys dactyloides</name>
    <dbReference type="NCBI Taxonomy" id="74499"/>
    <lineage>
        <taxon>Eukaryota</taxon>
        <taxon>Fungi</taxon>
        <taxon>Dikarya</taxon>
        <taxon>Ascomycota</taxon>
        <taxon>Pezizomycotina</taxon>
        <taxon>Orbiliomycetes</taxon>
        <taxon>Orbiliales</taxon>
        <taxon>Orbiliaceae</taxon>
        <taxon>Drechslerella</taxon>
    </lineage>
</organism>